<organism evidence="2 3">
    <name type="scientific">Effusibacillus lacus</name>
    <dbReference type="NCBI Taxonomy" id="1348429"/>
    <lineage>
        <taxon>Bacteria</taxon>
        <taxon>Bacillati</taxon>
        <taxon>Bacillota</taxon>
        <taxon>Bacilli</taxon>
        <taxon>Bacillales</taxon>
        <taxon>Alicyclobacillaceae</taxon>
        <taxon>Effusibacillus</taxon>
    </lineage>
</organism>
<evidence type="ECO:0000256" key="1">
    <source>
        <dbReference type="SAM" id="SignalP"/>
    </source>
</evidence>
<dbReference type="NCBIfam" id="TIGR02122">
    <property type="entry name" value="TRAP_TAXI"/>
    <property type="match status" value="1"/>
</dbReference>
<name>A0A292YF43_9BACL</name>
<dbReference type="PANTHER" id="PTHR42941">
    <property type="entry name" value="SLL1037 PROTEIN"/>
    <property type="match status" value="1"/>
</dbReference>
<dbReference type="PANTHER" id="PTHR42941:SF1">
    <property type="entry name" value="SLL1037 PROTEIN"/>
    <property type="match status" value="1"/>
</dbReference>
<gene>
    <name evidence="2" type="ORF">EFBL_0046</name>
</gene>
<dbReference type="OrthoDB" id="286202at2"/>
<evidence type="ECO:0000313" key="3">
    <source>
        <dbReference type="Proteomes" id="UP000217785"/>
    </source>
</evidence>
<comment type="caution">
    <text evidence="2">The sequence shown here is derived from an EMBL/GenBank/DDBJ whole genome shotgun (WGS) entry which is preliminary data.</text>
</comment>
<sequence>MRKWLVLPVIFTLATSMFAGCSTQTQSGGENNSQSVKGELVNVATGTTGGVYYPLGNALAQLWTDKLGVKGSATSTAASQKNIELLEKKETEVAFSQNNVVTQAYKGEGQFKDRAQKDLRALTYLYPNVMHFVVRGDSRIKSIKDLEGKKIVPGAVGSGTEISTKEMIGEYGLDYTTKKNVKADFVGFSEAAELMKNNQADAAMIFGGLPTASVLDMATSFNVKLLSFEPDMIKKITEKYPWYFEYVIPANTYKGQTEEVHTLAVANVLLVRKDLSEELVYQLTKTLYENTDRLVIAHETAKAIKLETALKGLTIPLHPGAEKYYKEKGLDTSKTVKP</sequence>
<dbReference type="PROSITE" id="PS51257">
    <property type="entry name" value="PROKAR_LIPOPROTEIN"/>
    <property type="match status" value="1"/>
</dbReference>
<dbReference type="SUPFAM" id="SSF53850">
    <property type="entry name" value="Periplasmic binding protein-like II"/>
    <property type="match status" value="1"/>
</dbReference>
<dbReference type="RefSeq" id="WP_096180112.1">
    <property type="nucleotide sequence ID" value="NZ_BDUF01000003.1"/>
</dbReference>
<dbReference type="Proteomes" id="UP000217785">
    <property type="component" value="Unassembled WGS sequence"/>
</dbReference>
<keyword evidence="3" id="KW-1185">Reference proteome</keyword>
<evidence type="ECO:0000313" key="2">
    <source>
        <dbReference type="EMBL" id="GAX88437.1"/>
    </source>
</evidence>
<protein>
    <submittedName>
        <fullName evidence="2">C4-dicarboxylate ABC transporter substrate-binding protein</fullName>
    </submittedName>
</protein>
<dbReference type="InterPro" id="IPR011852">
    <property type="entry name" value="TRAP_TAXI"/>
</dbReference>
<keyword evidence="1" id="KW-0732">Signal</keyword>
<feature type="signal peptide" evidence="1">
    <location>
        <begin position="1"/>
        <end position="19"/>
    </location>
</feature>
<dbReference type="Gene3D" id="3.40.190.10">
    <property type="entry name" value="Periplasmic binding protein-like II"/>
    <property type="match status" value="2"/>
</dbReference>
<dbReference type="AlphaFoldDB" id="A0A292YF43"/>
<proteinExistence type="predicted"/>
<dbReference type="Pfam" id="PF16868">
    <property type="entry name" value="NMT1_3"/>
    <property type="match status" value="1"/>
</dbReference>
<dbReference type="CDD" id="cd13520">
    <property type="entry name" value="PBP2_TAXI_TRAP"/>
    <property type="match status" value="1"/>
</dbReference>
<dbReference type="EMBL" id="BDUF01000003">
    <property type="protein sequence ID" value="GAX88437.1"/>
    <property type="molecule type" value="Genomic_DNA"/>
</dbReference>
<accession>A0A292YF43</accession>
<feature type="chain" id="PRO_5039297828" evidence="1">
    <location>
        <begin position="20"/>
        <end position="338"/>
    </location>
</feature>
<reference evidence="3" key="1">
    <citation type="submission" date="2017-07" db="EMBL/GenBank/DDBJ databases">
        <title>Draft genome sequence of Effusibacillus lacus strain skLN1.</title>
        <authorList>
            <person name="Watanabe M."/>
            <person name="Kojima H."/>
            <person name="Fukui M."/>
        </authorList>
    </citation>
    <scope>NUCLEOTIDE SEQUENCE [LARGE SCALE GENOMIC DNA]</scope>
    <source>
        <strain evidence="3">skLN1</strain>
    </source>
</reference>